<gene>
    <name evidence="2" type="ordered locus">BLASA_4465</name>
</gene>
<dbReference type="HOGENOM" id="CLU_2393949_0_0_11"/>
<dbReference type="RefSeq" id="WP_014378139.1">
    <property type="nucleotide sequence ID" value="NC_016943.1"/>
</dbReference>
<reference evidence="3" key="2">
    <citation type="submission" date="2012-02" db="EMBL/GenBank/DDBJ databases">
        <title>Complete genome sequence of Blastococcus saxobsidens strain DD2.</title>
        <authorList>
            <person name="Genoscope."/>
        </authorList>
    </citation>
    <scope>NUCLEOTIDE SEQUENCE [LARGE SCALE GENOMIC DNA]</scope>
    <source>
        <strain evidence="3">DD2</strain>
    </source>
</reference>
<evidence type="ECO:0000256" key="1">
    <source>
        <dbReference type="SAM" id="MobiDB-lite"/>
    </source>
</evidence>
<reference evidence="2 3" key="1">
    <citation type="journal article" date="2012" name="J. Bacteriol.">
        <title>Genome Sequence of Blastococcus saxobsidens DD2, a Stone-Inhabiting Bacterium.</title>
        <authorList>
            <person name="Chouaia B."/>
            <person name="Crotti E."/>
            <person name="Brusetti L."/>
            <person name="Daffonchio D."/>
            <person name="Essoussi I."/>
            <person name="Nouioui I."/>
            <person name="Sbissi I."/>
            <person name="Ghodhbane-Gtari F."/>
            <person name="Gtari M."/>
            <person name="Vacherie B."/>
            <person name="Barbe V."/>
            <person name="Medigue C."/>
            <person name="Gury J."/>
            <person name="Pujic P."/>
            <person name="Normand P."/>
        </authorList>
    </citation>
    <scope>NUCLEOTIDE SEQUENCE [LARGE SCALE GENOMIC DNA]</scope>
    <source>
        <strain evidence="2 3">DD2</strain>
    </source>
</reference>
<dbReference type="KEGG" id="bsd:BLASA_4465"/>
<dbReference type="Proteomes" id="UP000007517">
    <property type="component" value="Chromosome"/>
</dbReference>
<feature type="region of interest" description="Disordered" evidence="1">
    <location>
        <begin position="1"/>
        <end position="93"/>
    </location>
</feature>
<dbReference type="AlphaFoldDB" id="H6RPL2"/>
<protein>
    <submittedName>
        <fullName evidence="2">Uncharacterized protein</fullName>
    </submittedName>
</protein>
<accession>H6RPL2</accession>
<feature type="compositionally biased region" description="Basic and acidic residues" evidence="1">
    <location>
        <begin position="1"/>
        <end position="11"/>
    </location>
</feature>
<organism evidence="2 3">
    <name type="scientific">Blastococcus saxobsidens (strain DD2)</name>
    <dbReference type="NCBI Taxonomy" id="1146883"/>
    <lineage>
        <taxon>Bacteria</taxon>
        <taxon>Bacillati</taxon>
        <taxon>Actinomycetota</taxon>
        <taxon>Actinomycetes</taxon>
        <taxon>Geodermatophilales</taxon>
        <taxon>Geodermatophilaceae</taxon>
        <taxon>Blastococcus</taxon>
    </lineage>
</organism>
<keyword evidence="3" id="KW-1185">Reference proteome</keyword>
<dbReference type="EMBL" id="FO117623">
    <property type="protein sequence ID" value="CCG05271.1"/>
    <property type="molecule type" value="Genomic_DNA"/>
</dbReference>
<dbReference type="STRING" id="1146883.BLASA_4465"/>
<dbReference type="OrthoDB" id="5192116at2"/>
<evidence type="ECO:0000313" key="3">
    <source>
        <dbReference type="Proteomes" id="UP000007517"/>
    </source>
</evidence>
<evidence type="ECO:0000313" key="2">
    <source>
        <dbReference type="EMBL" id="CCG05271.1"/>
    </source>
</evidence>
<feature type="compositionally biased region" description="Gly residues" evidence="1">
    <location>
        <begin position="53"/>
        <end position="62"/>
    </location>
</feature>
<name>H6RPL2_BLASD</name>
<proteinExistence type="predicted"/>
<sequence length="93" mass="9351">MGRHSAADGESSHPLVAAALAGRAGEGDGAHRGDAREPGEEGEVGWPGPPAREGGGGLGWPGGDQAQEHDQDRAAAAPPRRGWRRLFGAAPAA</sequence>
<feature type="compositionally biased region" description="Basic and acidic residues" evidence="1">
    <location>
        <begin position="25"/>
        <end position="39"/>
    </location>
</feature>